<feature type="transmembrane region" description="Helical" evidence="1">
    <location>
        <begin position="239"/>
        <end position="259"/>
    </location>
</feature>
<feature type="transmembrane region" description="Helical" evidence="1">
    <location>
        <begin position="171"/>
        <end position="192"/>
    </location>
</feature>
<keyword evidence="1" id="KW-0812">Transmembrane</keyword>
<evidence type="ECO:0000313" key="3">
    <source>
        <dbReference type="Proteomes" id="UP001575181"/>
    </source>
</evidence>
<protein>
    <submittedName>
        <fullName evidence="2">ABC transporter permease</fullName>
    </submittedName>
</protein>
<sequence>MGWHAWTAIRLGLRRRSLFFLLVLGLLVIIGGALFSSFSGRQPTTVAMNLSLSTFRIIGVLLALFWIQELFVKELEQGRLHTLLSLPRPREQYLLGRFLGIGALLAGTLLLFGVLLWWLGFWVSNGYSQGTPVHNGWPLIPVMAYLWLDLLTITAFALLMGTLSTTPLLPFGLGLAFAWAARTLGPVLGYLYGSQQTTPGLRQTFGDGLQALQWALPDLSRLDLRAGVLYGQWPPGETMAAGAGMALGYTILLLGLAVWRFNIREFS</sequence>
<accession>A0ABV4TPV2</accession>
<keyword evidence="3" id="KW-1185">Reference proteome</keyword>
<dbReference type="EMBL" id="JBGUAW010000001">
    <property type="protein sequence ID" value="MFA9459359.1"/>
    <property type="molecule type" value="Genomic_DNA"/>
</dbReference>
<feature type="transmembrane region" description="Helical" evidence="1">
    <location>
        <begin position="139"/>
        <end position="159"/>
    </location>
</feature>
<dbReference type="PANTHER" id="PTHR43471">
    <property type="entry name" value="ABC TRANSPORTER PERMEASE"/>
    <property type="match status" value="1"/>
</dbReference>
<reference evidence="2 3" key="1">
    <citation type="submission" date="2024-08" db="EMBL/GenBank/DDBJ databases">
        <title>Whole-genome sequencing of halo(alkali)philic microorganisms from hypersaline lakes.</title>
        <authorList>
            <person name="Sorokin D.Y."/>
            <person name="Merkel A.Y."/>
            <person name="Messina E."/>
            <person name="Yakimov M."/>
        </authorList>
    </citation>
    <scope>NUCLEOTIDE SEQUENCE [LARGE SCALE GENOMIC DNA]</scope>
    <source>
        <strain evidence="2 3">Cl-TMA</strain>
    </source>
</reference>
<dbReference type="Pfam" id="PF12679">
    <property type="entry name" value="ABC2_membrane_2"/>
    <property type="match status" value="1"/>
</dbReference>
<evidence type="ECO:0000256" key="1">
    <source>
        <dbReference type="SAM" id="Phobius"/>
    </source>
</evidence>
<dbReference type="RefSeq" id="WP_373654149.1">
    <property type="nucleotide sequence ID" value="NZ_JBGUAW010000001.1"/>
</dbReference>
<proteinExistence type="predicted"/>
<feature type="transmembrane region" description="Helical" evidence="1">
    <location>
        <begin position="18"/>
        <end position="38"/>
    </location>
</feature>
<dbReference type="PANTHER" id="PTHR43471:SF10">
    <property type="entry name" value="SLL1107 PROTEIN"/>
    <property type="match status" value="1"/>
</dbReference>
<comment type="caution">
    <text evidence="2">The sequence shown here is derived from an EMBL/GenBank/DDBJ whole genome shotgun (WGS) entry which is preliminary data.</text>
</comment>
<keyword evidence="1" id="KW-0472">Membrane</keyword>
<evidence type="ECO:0000313" key="2">
    <source>
        <dbReference type="EMBL" id="MFA9459359.1"/>
    </source>
</evidence>
<name>A0ABV4TPV2_9GAMM</name>
<feature type="transmembrane region" description="Helical" evidence="1">
    <location>
        <begin position="50"/>
        <end position="72"/>
    </location>
</feature>
<organism evidence="2 3">
    <name type="scientific">Thiohalorhabdus methylotrophus</name>
    <dbReference type="NCBI Taxonomy" id="3242694"/>
    <lineage>
        <taxon>Bacteria</taxon>
        <taxon>Pseudomonadati</taxon>
        <taxon>Pseudomonadota</taxon>
        <taxon>Gammaproteobacteria</taxon>
        <taxon>Thiohalorhabdales</taxon>
        <taxon>Thiohalorhabdaceae</taxon>
        <taxon>Thiohalorhabdus</taxon>
    </lineage>
</organism>
<keyword evidence="1" id="KW-1133">Transmembrane helix</keyword>
<gene>
    <name evidence="2" type="ORF">ACERLL_00775</name>
</gene>
<feature type="transmembrane region" description="Helical" evidence="1">
    <location>
        <begin position="93"/>
        <end position="119"/>
    </location>
</feature>
<dbReference type="Proteomes" id="UP001575181">
    <property type="component" value="Unassembled WGS sequence"/>
</dbReference>